<dbReference type="Pfam" id="PF00230">
    <property type="entry name" value="MIP"/>
    <property type="match status" value="1"/>
</dbReference>
<dbReference type="Gene3D" id="1.20.1080.10">
    <property type="entry name" value="Glycerol uptake facilitator protein"/>
    <property type="match status" value="1"/>
</dbReference>
<dbReference type="GO" id="GO:0005886">
    <property type="term" value="C:plasma membrane"/>
    <property type="evidence" value="ECO:0007669"/>
    <property type="project" value="TreeGrafter"/>
</dbReference>
<keyword evidence="6" id="KW-0813">Transport</keyword>
<feature type="transmembrane region" description="Helical" evidence="8">
    <location>
        <begin position="79"/>
        <end position="101"/>
    </location>
</feature>
<evidence type="ECO:0000256" key="7">
    <source>
        <dbReference type="SAM" id="MobiDB-lite"/>
    </source>
</evidence>
<comment type="subcellular location">
    <subcellularLocation>
        <location evidence="1">Membrane</location>
        <topology evidence="1">Multi-pass membrane protein</topology>
    </subcellularLocation>
</comment>
<keyword evidence="3 6" id="KW-0812">Transmembrane</keyword>
<dbReference type="SUPFAM" id="SSF81338">
    <property type="entry name" value="Aquaporin-like"/>
    <property type="match status" value="1"/>
</dbReference>
<feature type="transmembrane region" description="Helical" evidence="8">
    <location>
        <begin position="146"/>
        <end position="166"/>
    </location>
</feature>
<feature type="transmembrane region" description="Helical" evidence="8">
    <location>
        <begin position="49"/>
        <end position="72"/>
    </location>
</feature>
<protein>
    <submittedName>
        <fullName evidence="9">Aquaporin-like protein</fullName>
    </submittedName>
</protein>
<dbReference type="Proteomes" id="UP000800036">
    <property type="component" value="Unassembled WGS sequence"/>
</dbReference>
<dbReference type="AlphaFoldDB" id="A0A6A5VI00"/>
<keyword evidence="4 8" id="KW-1133">Transmembrane helix</keyword>
<evidence type="ECO:0000313" key="10">
    <source>
        <dbReference type="Proteomes" id="UP000800036"/>
    </source>
</evidence>
<dbReference type="OrthoDB" id="3222at2759"/>
<proteinExistence type="inferred from homology"/>
<dbReference type="InterPro" id="IPR023271">
    <property type="entry name" value="Aquaporin-like"/>
</dbReference>
<evidence type="ECO:0000256" key="4">
    <source>
        <dbReference type="ARBA" id="ARBA00022989"/>
    </source>
</evidence>
<dbReference type="InterPro" id="IPR034294">
    <property type="entry name" value="Aquaporin_transptr"/>
</dbReference>
<dbReference type="GO" id="GO:0015250">
    <property type="term" value="F:water channel activity"/>
    <property type="evidence" value="ECO:0007669"/>
    <property type="project" value="TreeGrafter"/>
</dbReference>
<evidence type="ECO:0000256" key="8">
    <source>
        <dbReference type="SAM" id="Phobius"/>
    </source>
</evidence>
<sequence length="214" mass="22780">MSETSSGAPSIAARPKPSSPRKELTVAFGEFVGTFMFLFFHSLQHTINVAIFADVSGGMFNPAVSAALWVVGLIRWDRALYSIAAQLFASICATLAISALLPGPVPFNTALDPMASVPRGLFLVMFLTAQLVLTILMLPSGGAKPLYICVALFITQLAGIFFTGASLNSARSFGPAVVVGFHSYDWTYWLGPIIGAGIGAGMFILIHFLQKDES</sequence>
<evidence type="ECO:0000256" key="1">
    <source>
        <dbReference type="ARBA" id="ARBA00004141"/>
    </source>
</evidence>
<evidence type="ECO:0000256" key="3">
    <source>
        <dbReference type="ARBA" id="ARBA00022692"/>
    </source>
</evidence>
<evidence type="ECO:0000313" key="9">
    <source>
        <dbReference type="EMBL" id="KAF1976049.1"/>
    </source>
</evidence>
<feature type="transmembrane region" description="Helical" evidence="8">
    <location>
        <begin position="121"/>
        <end position="139"/>
    </location>
</feature>
<organism evidence="9 10">
    <name type="scientific">Bimuria novae-zelandiae CBS 107.79</name>
    <dbReference type="NCBI Taxonomy" id="1447943"/>
    <lineage>
        <taxon>Eukaryota</taxon>
        <taxon>Fungi</taxon>
        <taxon>Dikarya</taxon>
        <taxon>Ascomycota</taxon>
        <taxon>Pezizomycotina</taxon>
        <taxon>Dothideomycetes</taxon>
        <taxon>Pleosporomycetidae</taxon>
        <taxon>Pleosporales</taxon>
        <taxon>Massarineae</taxon>
        <taxon>Didymosphaeriaceae</taxon>
        <taxon>Bimuria</taxon>
    </lineage>
</organism>
<accession>A0A6A5VI00</accession>
<name>A0A6A5VI00_9PLEO</name>
<dbReference type="InterPro" id="IPR000425">
    <property type="entry name" value="MIP"/>
</dbReference>
<evidence type="ECO:0000256" key="6">
    <source>
        <dbReference type="RuleBase" id="RU000477"/>
    </source>
</evidence>
<dbReference type="PRINTS" id="PR00783">
    <property type="entry name" value="MINTRINSICP"/>
</dbReference>
<gene>
    <name evidence="9" type="ORF">BU23DRAFT_566235</name>
</gene>
<keyword evidence="5 8" id="KW-0472">Membrane</keyword>
<comment type="similarity">
    <text evidence="2 6">Belongs to the MIP/aquaporin (TC 1.A.8) family.</text>
</comment>
<feature type="region of interest" description="Disordered" evidence="7">
    <location>
        <begin position="1"/>
        <end position="20"/>
    </location>
</feature>
<dbReference type="PANTHER" id="PTHR19139:SF199">
    <property type="entry name" value="MIP17260P"/>
    <property type="match status" value="1"/>
</dbReference>
<reference evidence="9" key="1">
    <citation type="journal article" date="2020" name="Stud. Mycol.">
        <title>101 Dothideomycetes genomes: a test case for predicting lifestyles and emergence of pathogens.</title>
        <authorList>
            <person name="Haridas S."/>
            <person name="Albert R."/>
            <person name="Binder M."/>
            <person name="Bloem J."/>
            <person name="Labutti K."/>
            <person name="Salamov A."/>
            <person name="Andreopoulos B."/>
            <person name="Baker S."/>
            <person name="Barry K."/>
            <person name="Bills G."/>
            <person name="Bluhm B."/>
            <person name="Cannon C."/>
            <person name="Castanera R."/>
            <person name="Culley D."/>
            <person name="Daum C."/>
            <person name="Ezra D."/>
            <person name="Gonzalez J."/>
            <person name="Henrissat B."/>
            <person name="Kuo A."/>
            <person name="Liang C."/>
            <person name="Lipzen A."/>
            <person name="Lutzoni F."/>
            <person name="Magnuson J."/>
            <person name="Mondo S."/>
            <person name="Nolan M."/>
            <person name="Ohm R."/>
            <person name="Pangilinan J."/>
            <person name="Park H.-J."/>
            <person name="Ramirez L."/>
            <person name="Alfaro M."/>
            <person name="Sun H."/>
            <person name="Tritt A."/>
            <person name="Yoshinaga Y."/>
            <person name="Zwiers L.-H."/>
            <person name="Turgeon B."/>
            <person name="Goodwin S."/>
            <person name="Spatafora J."/>
            <person name="Crous P."/>
            <person name="Grigoriev I."/>
        </authorList>
    </citation>
    <scope>NUCLEOTIDE SEQUENCE</scope>
    <source>
        <strain evidence="9">CBS 107.79</strain>
    </source>
</reference>
<keyword evidence="10" id="KW-1185">Reference proteome</keyword>
<dbReference type="EMBL" id="ML976668">
    <property type="protein sequence ID" value="KAF1976049.1"/>
    <property type="molecule type" value="Genomic_DNA"/>
</dbReference>
<feature type="transmembrane region" description="Helical" evidence="8">
    <location>
        <begin position="186"/>
        <end position="209"/>
    </location>
</feature>
<dbReference type="PANTHER" id="PTHR19139">
    <property type="entry name" value="AQUAPORIN TRANSPORTER"/>
    <property type="match status" value="1"/>
</dbReference>
<evidence type="ECO:0000256" key="2">
    <source>
        <dbReference type="ARBA" id="ARBA00006175"/>
    </source>
</evidence>
<evidence type="ECO:0000256" key="5">
    <source>
        <dbReference type="ARBA" id="ARBA00023136"/>
    </source>
</evidence>